<dbReference type="Proteomes" id="UP000321168">
    <property type="component" value="Unassembled WGS sequence"/>
</dbReference>
<accession>A0A5C6V1I2</accession>
<dbReference type="PROSITE" id="PS52004">
    <property type="entry name" value="KS3_2"/>
    <property type="match status" value="1"/>
</dbReference>
<dbReference type="AlphaFoldDB" id="A0A5C6V1I2"/>
<dbReference type="InterPro" id="IPR014031">
    <property type="entry name" value="Ketoacyl_synth_C"/>
</dbReference>
<dbReference type="InterPro" id="IPR020841">
    <property type="entry name" value="PKS_Beta-ketoAc_synthase_dom"/>
</dbReference>
<dbReference type="InterPro" id="IPR014030">
    <property type="entry name" value="Ketoacyl_synth_N"/>
</dbReference>
<keyword evidence="2 3" id="KW-0808">Transferase</keyword>
<proteinExistence type="inferred from homology"/>
<dbReference type="InterPro" id="IPR016039">
    <property type="entry name" value="Thiolase-like"/>
</dbReference>
<name>A0A5C6V1I2_9FLAO</name>
<dbReference type="Pfam" id="PF00109">
    <property type="entry name" value="ketoacyl-synt"/>
    <property type="match status" value="1"/>
</dbReference>
<organism evidence="5 6">
    <name type="scientific">Luteibaculum oceani</name>
    <dbReference type="NCBI Taxonomy" id="1294296"/>
    <lineage>
        <taxon>Bacteria</taxon>
        <taxon>Pseudomonadati</taxon>
        <taxon>Bacteroidota</taxon>
        <taxon>Flavobacteriia</taxon>
        <taxon>Flavobacteriales</taxon>
        <taxon>Luteibaculaceae</taxon>
        <taxon>Luteibaculum</taxon>
    </lineage>
</organism>
<evidence type="ECO:0000256" key="2">
    <source>
        <dbReference type="ARBA" id="ARBA00022679"/>
    </source>
</evidence>
<dbReference type="OrthoDB" id="1141849at2"/>
<evidence type="ECO:0000313" key="5">
    <source>
        <dbReference type="EMBL" id="TXC78834.1"/>
    </source>
</evidence>
<keyword evidence="6" id="KW-1185">Reference proteome</keyword>
<comment type="similarity">
    <text evidence="1 3">Belongs to the thiolase-like superfamily. Beta-ketoacyl-ACP synthases family.</text>
</comment>
<evidence type="ECO:0000259" key="4">
    <source>
        <dbReference type="PROSITE" id="PS52004"/>
    </source>
</evidence>
<dbReference type="SUPFAM" id="SSF53901">
    <property type="entry name" value="Thiolase-like"/>
    <property type="match status" value="1"/>
</dbReference>
<dbReference type="RefSeq" id="WP_147014358.1">
    <property type="nucleotide sequence ID" value="NZ_VORB01000005.1"/>
</dbReference>
<dbReference type="Pfam" id="PF02801">
    <property type="entry name" value="Ketoacyl-synt_C"/>
    <property type="match status" value="1"/>
</dbReference>
<dbReference type="EMBL" id="VORB01000005">
    <property type="protein sequence ID" value="TXC78834.1"/>
    <property type="molecule type" value="Genomic_DNA"/>
</dbReference>
<dbReference type="InterPro" id="IPR000794">
    <property type="entry name" value="Beta-ketoacyl_synthase"/>
</dbReference>
<reference evidence="5 6" key="1">
    <citation type="submission" date="2019-08" db="EMBL/GenBank/DDBJ databases">
        <title>Genome of Luteibaculum oceani JCM 18817.</title>
        <authorList>
            <person name="Bowman J.P."/>
        </authorList>
    </citation>
    <scope>NUCLEOTIDE SEQUENCE [LARGE SCALE GENOMIC DNA]</scope>
    <source>
        <strain evidence="5 6">JCM 18817</strain>
    </source>
</reference>
<sequence length="380" mass="41044">MRVDLDVLGWESISPLGSSVSEIWDHYKSPTHRLQHLNLWCGKLWDKQEREISAFTETKKYYQKLDRSIALGAFVANRLKGKNHLSDQLGVNAGSSRGATGKLEESFQQFIENGDVPLQTSPQTTAGNIASFIAQEIGSTGIAISHSITCSTFSHGVANAAAWLNAGMAEQFLVVGSEAALTPFTFQQMKSLGIYSNADVQQAIPCRALDETKEDNTMILGEGAIGVLLGKNQNSQFKIRSIGISKENVKSPSGVSLNGLACQQSMQMALESASLRTVDFIVSHAPGTILGDQSEMNAIRSVFGGSHPPVTNNKWKIGHTFGASGGFSLEMALLMLRENEIVLPPYIKAGKPKKQELRSAIVNAIGFGGNSISLLIEKDF</sequence>
<dbReference type="PANTHER" id="PTHR11712">
    <property type="entry name" value="POLYKETIDE SYNTHASE-RELATED"/>
    <property type="match status" value="1"/>
</dbReference>
<dbReference type="GO" id="GO:0005829">
    <property type="term" value="C:cytosol"/>
    <property type="evidence" value="ECO:0007669"/>
    <property type="project" value="TreeGrafter"/>
</dbReference>
<evidence type="ECO:0000256" key="1">
    <source>
        <dbReference type="ARBA" id="ARBA00008467"/>
    </source>
</evidence>
<evidence type="ECO:0000256" key="3">
    <source>
        <dbReference type="RuleBase" id="RU003694"/>
    </source>
</evidence>
<dbReference type="GO" id="GO:0004315">
    <property type="term" value="F:3-oxoacyl-[acyl-carrier-protein] synthase activity"/>
    <property type="evidence" value="ECO:0007669"/>
    <property type="project" value="TreeGrafter"/>
</dbReference>
<gene>
    <name evidence="5" type="ORF">FRX97_06380</name>
</gene>
<evidence type="ECO:0000313" key="6">
    <source>
        <dbReference type="Proteomes" id="UP000321168"/>
    </source>
</evidence>
<dbReference type="SMART" id="SM00825">
    <property type="entry name" value="PKS_KS"/>
    <property type="match status" value="1"/>
</dbReference>
<feature type="domain" description="Ketosynthase family 3 (KS3)" evidence="4">
    <location>
        <begin position="2"/>
        <end position="378"/>
    </location>
</feature>
<dbReference type="GO" id="GO:0006633">
    <property type="term" value="P:fatty acid biosynthetic process"/>
    <property type="evidence" value="ECO:0007669"/>
    <property type="project" value="TreeGrafter"/>
</dbReference>
<protein>
    <submittedName>
        <fullName evidence="5">Beta-ketoacyl synthase</fullName>
    </submittedName>
</protein>
<comment type="caution">
    <text evidence="5">The sequence shown here is derived from an EMBL/GenBank/DDBJ whole genome shotgun (WGS) entry which is preliminary data.</text>
</comment>
<dbReference type="PANTHER" id="PTHR11712:SF320">
    <property type="entry name" value="BETA-KETOACYL SYNTHASE"/>
    <property type="match status" value="1"/>
</dbReference>
<dbReference type="Gene3D" id="3.40.47.10">
    <property type="match status" value="1"/>
</dbReference>